<sequence>MMAKTEIPVPRPDPRLEGATSKYDRNDVVAQIESFYAFLPHIPTAAVHKAPAGGWQSITSETRGLENKTPEVVELLRRLPYIDGSVNKHPWIAHEAYPCDYRVLAREDISPRDTPGWVIDVRQDAGFVTDRGVERKVRAEEETWPPWVVQLTTGTDREGQCLMLDTTDGTVTMYCVMRYLYEPTYSSDDPRAWRDRMCDYETRTLTDQLEEWRREYRNLFFVGLPNVNEGNYVSLLYDGEQQTEVAFKKVRSIYRENGWPDNYEKKACHEALERWWPTRNK</sequence>
<dbReference type="AlphaFoldDB" id="A0A4Z0YVS4"/>
<evidence type="ECO:0000313" key="2">
    <source>
        <dbReference type="EMBL" id="TGJ81566.1"/>
    </source>
</evidence>
<keyword evidence="3" id="KW-1185">Reference proteome</keyword>
<reference evidence="2 3" key="1">
    <citation type="submission" date="2019-03" db="EMBL/GenBank/DDBJ databases">
        <title>Draft genome sequence of Xylaria hypoxylon DSM 108379, a ubiquitous saprotrophic-parasitic fungi on hardwood.</title>
        <authorList>
            <person name="Buettner E."/>
            <person name="Leonhardt S."/>
            <person name="Gebauer A.M."/>
            <person name="Liers C."/>
            <person name="Hofrichter M."/>
            <person name="Kellner H."/>
        </authorList>
    </citation>
    <scope>NUCLEOTIDE SEQUENCE [LARGE SCALE GENOMIC DNA]</scope>
    <source>
        <strain evidence="2 3">DSM 108379</strain>
    </source>
</reference>
<dbReference type="STRING" id="37992.A0A4Z0YVS4"/>
<proteinExistence type="predicted"/>
<evidence type="ECO:0000256" key="1">
    <source>
        <dbReference type="SAM" id="MobiDB-lite"/>
    </source>
</evidence>
<dbReference type="OrthoDB" id="5343383at2759"/>
<dbReference type="EMBL" id="SKBN01000162">
    <property type="protein sequence ID" value="TGJ81566.1"/>
    <property type="molecule type" value="Genomic_DNA"/>
</dbReference>
<organism evidence="2 3">
    <name type="scientific">Xylaria hypoxylon</name>
    <dbReference type="NCBI Taxonomy" id="37992"/>
    <lineage>
        <taxon>Eukaryota</taxon>
        <taxon>Fungi</taxon>
        <taxon>Dikarya</taxon>
        <taxon>Ascomycota</taxon>
        <taxon>Pezizomycotina</taxon>
        <taxon>Sordariomycetes</taxon>
        <taxon>Xylariomycetidae</taxon>
        <taxon>Xylariales</taxon>
        <taxon>Xylariaceae</taxon>
        <taxon>Xylaria</taxon>
    </lineage>
</organism>
<feature type="region of interest" description="Disordered" evidence="1">
    <location>
        <begin position="1"/>
        <end position="20"/>
    </location>
</feature>
<evidence type="ECO:0000313" key="3">
    <source>
        <dbReference type="Proteomes" id="UP000297716"/>
    </source>
</evidence>
<comment type="caution">
    <text evidence="2">The sequence shown here is derived from an EMBL/GenBank/DDBJ whole genome shotgun (WGS) entry which is preliminary data.</text>
</comment>
<name>A0A4Z0YVS4_9PEZI</name>
<dbReference type="Proteomes" id="UP000297716">
    <property type="component" value="Unassembled WGS sequence"/>
</dbReference>
<accession>A0A4Z0YVS4</accession>
<protein>
    <submittedName>
        <fullName evidence="2">Uncharacterized protein</fullName>
    </submittedName>
</protein>
<gene>
    <name evidence="2" type="ORF">E0Z10_g7209</name>
</gene>